<comment type="caution">
    <text evidence="1">The sequence shown here is derived from an EMBL/GenBank/DDBJ whole genome shotgun (WGS) entry which is preliminary data.</text>
</comment>
<evidence type="ECO:0000313" key="2">
    <source>
        <dbReference type="Proteomes" id="UP000282926"/>
    </source>
</evidence>
<organism evidence="1 2">
    <name type="scientific">Lujinxingia sediminis</name>
    <dbReference type="NCBI Taxonomy" id="2480984"/>
    <lineage>
        <taxon>Bacteria</taxon>
        <taxon>Deltaproteobacteria</taxon>
        <taxon>Bradymonadales</taxon>
        <taxon>Lujinxingiaceae</taxon>
        <taxon>Lujinxingia</taxon>
    </lineage>
</organism>
<evidence type="ECO:0000313" key="1">
    <source>
        <dbReference type="EMBL" id="RVU42921.1"/>
    </source>
</evidence>
<keyword evidence="2" id="KW-1185">Reference proteome</keyword>
<proteinExistence type="predicted"/>
<dbReference type="Proteomes" id="UP000282926">
    <property type="component" value="Unassembled WGS sequence"/>
</dbReference>
<gene>
    <name evidence="1" type="ORF">EA187_13875</name>
</gene>
<dbReference type="RefSeq" id="WP_127780652.1">
    <property type="nucleotide sequence ID" value="NZ_SADD01000008.1"/>
</dbReference>
<name>A0ABY0CQX9_9DELT</name>
<reference evidence="1 2" key="1">
    <citation type="submission" date="2019-01" db="EMBL/GenBank/DDBJ databases">
        <title>Lujinxingia litoralis gen. nov., sp. nov. and Lujinxingia sediminis gen. nov., sp. nov., new members in the order Bradymonadales, isolated from coastal sediment.</title>
        <authorList>
            <person name="Li C.-M."/>
        </authorList>
    </citation>
    <scope>NUCLEOTIDE SEQUENCE [LARGE SCALE GENOMIC DNA]</scope>
    <source>
        <strain evidence="1 2">SEH01</strain>
    </source>
</reference>
<sequence>MRADIENYQPPTPQLQQRDGETWLAFMGDALAAPGEAVALITPDHPTAYAVVVAHPGGRRARLWMPQWPEWCAPGINLEATGQKAALGLSPGGVVELSSTHILPRAEGTTPLWPERVAMSELEGKREGIDVGVDVLDLIAPLARGGINLIIDTREKATSPSKLFCALGQRVREQLVSAYGPLHTLDMTGHLQAPDTRVVTGTSPGEQASALRLAVALAASLRHRTSTLNLLTLPDLQPFTHTHAPEAVARGVGMAELVDMISEQLVSLHDASHTTLLYLRVSPELGGLGDIIETLDLGAVDAQIIIGPDGTFEPGRSHSRVELGEDDERRRQAALSALAQGARAAERAAIFGDEELDDEELESIRRARALRVNLSEALTAED</sequence>
<accession>A0ABY0CQX9</accession>
<protein>
    <submittedName>
        <fullName evidence="1">Uncharacterized protein</fullName>
    </submittedName>
</protein>
<dbReference type="EMBL" id="SADD01000008">
    <property type="protein sequence ID" value="RVU42921.1"/>
    <property type="molecule type" value="Genomic_DNA"/>
</dbReference>